<keyword evidence="5" id="KW-1185">Reference proteome</keyword>
<comment type="similarity">
    <text evidence="1 3">Belongs to the DapA family.</text>
</comment>
<evidence type="ECO:0000256" key="3">
    <source>
        <dbReference type="PIRNR" id="PIRNR001365"/>
    </source>
</evidence>
<dbReference type="CDD" id="cd00408">
    <property type="entry name" value="DHDPS-like"/>
    <property type="match status" value="1"/>
</dbReference>
<dbReference type="PANTHER" id="PTHR12128:SF66">
    <property type="entry name" value="4-HYDROXY-2-OXOGLUTARATE ALDOLASE, MITOCHONDRIAL"/>
    <property type="match status" value="1"/>
</dbReference>
<evidence type="ECO:0000313" key="4">
    <source>
        <dbReference type="EMBL" id="MBW3096036.1"/>
    </source>
</evidence>
<protein>
    <submittedName>
        <fullName evidence="4">Dihydrodipicolinate synthase family protein</fullName>
    </submittedName>
</protein>
<reference evidence="4" key="1">
    <citation type="submission" date="2021-07" db="EMBL/GenBank/DDBJ databases">
        <title>Pseudohoeflea marina sp. nov. a polyhydroxyalcanoate-producing bacterium.</title>
        <authorList>
            <person name="Zheng W."/>
            <person name="Yu S."/>
            <person name="Huang Y."/>
        </authorList>
    </citation>
    <scope>NUCLEOTIDE SEQUENCE</scope>
    <source>
        <strain evidence="4">DP4N28-3</strain>
    </source>
</reference>
<name>A0ABS6WJB6_9HYPH</name>
<dbReference type="PIRSF" id="PIRSF001365">
    <property type="entry name" value="DHDPS"/>
    <property type="match status" value="1"/>
</dbReference>
<proteinExistence type="inferred from homology"/>
<dbReference type="EMBL" id="JAHWQX010000001">
    <property type="protein sequence ID" value="MBW3096036.1"/>
    <property type="molecule type" value="Genomic_DNA"/>
</dbReference>
<evidence type="ECO:0000256" key="2">
    <source>
        <dbReference type="ARBA" id="ARBA00023239"/>
    </source>
</evidence>
<dbReference type="Proteomes" id="UP001430804">
    <property type="component" value="Unassembled WGS sequence"/>
</dbReference>
<dbReference type="SMART" id="SM01130">
    <property type="entry name" value="DHDPS"/>
    <property type="match status" value="1"/>
</dbReference>
<accession>A0ABS6WJB6</accession>
<comment type="caution">
    <text evidence="4">The sequence shown here is derived from an EMBL/GenBank/DDBJ whole genome shotgun (WGS) entry which is preliminary data.</text>
</comment>
<dbReference type="RefSeq" id="WP_219157881.1">
    <property type="nucleotide sequence ID" value="NZ_JAHWQX010000001.1"/>
</dbReference>
<sequence length="318" mass="35299">MDLTTSSLQSIGGIIPVMLTPFRADGKIDEEGLSNLVEWYLGHGAEALFAVCQSSEMQYLDLEERMFLARQTMALAGNRAPVVVSGHVSTSEEDQRRELRALADLGPAALVLVTNRIDPENGGRETFLSRLQQILNWLPADLPLGLYECPAPFRRLLDDEEFCFCANSGRFVLLKDVSCDLLTVRRRVALAQGTPLAVVNANAAIAHEAFRAGSHGFGGVFTNFHPDLYAWLHAHRHEASERVDELARFLALAAMAEPMGYPRLAKLYHKRIGTISCDFSRVIDYDIGERHWAAEVLLDHIAAGTERFRARIAQGEPE</sequence>
<gene>
    <name evidence="4" type="ORF">KY465_01945</name>
</gene>
<dbReference type="InterPro" id="IPR002220">
    <property type="entry name" value="DapA-like"/>
</dbReference>
<keyword evidence="2 3" id="KW-0456">Lyase</keyword>
<dbReference type="PANTHER" id="PTHR12128">
    <property type="entry name" value="DIHYDRODIPICOLINATE SYNTHASE"/>
    <property type="match status" value="1"/>
</dbReference>
<evidence type="ECO:0000256" key="1">
    <source>
        <dbReference type="ARBA" id="ARBA00007592"/>
    </source>
</evidence>
<evidence type="ECO:0000313" key="5">
    <source>
        <dbReference type="Proteomes" id="UP001430804"/>
    </source>
</evidence>
<organism evidence="4 5">
    <name type="scientific">Pseudohoeflea coraliihabitans</name>
    <dbReference type="NCBI Taxonomy" id="2860393"/>
    <lineage>
        <taxon>Bacteria</taxon>
        <taxon>Pseudomonadati</taxon>
        <taxon>Pseudomonadota</taxon>
        <taxon>Alphaproteobacteria</taxon>
        <taxon>Hyphomicrobiales</taxon>
        <taxon>Rhizobiaceae</taxon>
        <taxon>Pseudohoeflea</taxon>
    </lineage>
</organism>
<dbReference type="Pfam" id="PF00701">
    <property type="entry name" value="DHDPS"/>
    <property type="match status" value="1"/>
</dbReference>